<dbReference type="InterPro" id="IPR013976">
    <property type="entry name" value="HDOD"/>
</dbReference>
<protein>
    <submittedName>
        <fullName evidence="2">Histidine kinase</fullName>
    </submittedName>
</protein>
<dbReference type="SUPFAM" id="SSF109604">
    <property type="entry name" value="HD-domain/PDEase-like"/>
    <property type="match status" value="1"/>
</dbReference>
<dbReference type="GO" id="GO:0016301">
    <property type="term" value="F:kinase activity"/>
    <property type="evidence" value="ECO:0007669"/>
    <property type="project" value="UniProtKB-KW"/>
</dbReference>
<evidence type="ECO:0000313" key="3">
    <source>
        <dbReference type="Proteomes" id="UP000235116"/>
    </source>
</evidence>
<accession>A0A2K9LRE8</accession>
<dbReference type="Gene3D" id="1.10.3210.10">
    <property type="entry name" value="Hypothetical protein af1432"/>
    <property type="match status" value="1"/>
</dbReference>
<dbReference type="Pfam" id="PF08668">
    <property type="entry name" value="HDOD"/>
    <property type="match status" value="1"/>
</dbReference>
<dbReference type="PANTHER" id="PTHR33525">
    <property type="match status" value="1"/>
</dbReference>
<proteinExistence type="predicted"/>
<organism evidence="2 3">
    <name type="scientific">Ketobacter alkanivorans</name>
    <dbReference type="NCBI Taxonomy" id="1917421"/>
    <lineage>
        <taxon>Bacteria</taxon>
        <taxon>Pseudomonadati</taxon>
        <taxon>Pseudomonadota</taxon>
        <taxon>Gammaproteobacteria</taxon>
        <taxon>Pseudomonadales</taxon>
        <taxon>Ketobacteraceae</taxon>
        <taxon>Ketobacter</taxon>
    </lineage>
</organism>
<dbReference type="InterPro" id="IPR052340">
    <property type="entry name" value="RNase_Y/CdgJ"/>
</dbReference>
<dbReference type="KEGG" id="kak:Kalk_13620"/>
<keyword evidence="3" id="KW-1185">Reference proteome</keyword>
<dbReference type="Proteomes" id="UP000235116">
    <property type="component" value="Chromosome"/>
</dbReference>
<dbReference type="AlphaFoldDB" id="A0A2K9LRE8"/>
<dbReference type="RefSeq" id="WP_101894772.1">
    <property type="nucleotide sequence ID" value="NZ_CP022684.1"/>
</dbReference>
<sequence length="296" mass="32743">MNPTPILDDEHITKILQGITVPPQPQVIVDIHMEQAMPNPDIQRIGKLISQDVGLSGTILKVVNSDLFGLKNRMTSIEQAVQILGLQSIIRIMEGLSIKSEMNDETIVALGSFWDSAMDIASVAATIARAIGYQSPDRAYCLGLFHNCGVPLLYRAHANYQAVLEESYANPSPRVIDTENTQLRTNHAVVGYFVAKSWSLPADLCEVIAEHHSVENIFRNQAASYDHGKKTLMAILKMSEHICRLHQTLGNQEVDHEWDAIGTDLLAYVGLSDLDYDDITAQMENIGISGSGYYDH</sequence>
<name>A0A2K9LRE8_9GAMM</name>
<feature type="domain" description="HDOD" evidence="1">
    <location>
        <begin position="21"/>
        <end position="214"/>
    </location>
</feature>
<evidence type="ECO:0000313" key="2">
    <source>
        <dbReference type="EMBL" id="AUM13394.1"/>
    </source>
</evidence>
<dbReference type="OrthoDB" id="9784953at2"/>
<dbReference type="EMBL" id="CP022684">
    <property type="protein sequence ID" value="AUM13394.1"/>
    <property type="molecule type" value="Genomic_DNA"/>
</dbReference>
<dbReference type="PROSITE" id="PS51833">
    <property type="entry name" value="HDOD"/>
    <property type="match status" value="1"/>
</dbReference>
<keyword evidence="2" id="KW-0808">Transferase</keyword>
<dbReference type="PANTHER" id="PTHR33525:SF6">
    <property type="entry name" value="HDOD DOMAIN-CONTAINING PROTEIN"/>
    <property type="match status" value="1"/>
</dbReference>
<gene>
    <name evidence="2" type="ORF">Kalk_13620</name>
</gene>
<evidence type="ECO:0000259" key="1">
    <source>
        <dbReference type="PROSITE" id="PS51833"/>
    </source>
</evidence>
<keyword evidence="2" id="KW-0418">Kinase</keyword>
<reference evidence="3" key="1">
    <citation type="submission" date="2017-08" db="EMBL/GenBank/DDBJ databases">
        <title>Direct submision.</title>
        <authorList>
            <person name="Kim S.-J."/>
            <person name="Rhee S.-K."/>
        </authorList>
    </citation>
    <scope>NUCLEOTIDE SEQUENCE [LARGE SCALE GENOMIC DNA]</scope>
    <source>
        <strain evidence="3">GI5</strain>
    </source>
</reference>